<dbReference type="SUPFAM" id="SSF54791">
    <property type="entry name" value="Eukaryotic type KH-domain (KH-domain type I)"/>
    <property type="match status" value="1"/>
</dbReference>
<evidence type="ECO:0000256" key="4">
    <source>
        <dbReference type="ARBA" id="ARBA00016042"/>
    </source>
</evidence>
<evidence type="ECO:0000313" key="10">
    <source>
        <dbReference type="Proteomes" id="UP001217963"/>
    </source>
</evidence>
<dbReference type="CDD" id="cd22391">
    <property type="entry name" value="KH-I_PNO1_rpt1"/>
    <property type="match status" value="1"/>
</dbReference>
<evidence type="ECO:0000259" key="8">
    <source>
        <dbReference type="SMART" id="SM00322"/>
    </source>
</evidence>
<dbReference type="PANTHER" id="PTHR12826">
    <property type="entry name" value="RIBONUCLEASE Y"/>
    <property type="match status" value="1"/>
</dbReference>
<proteinExistence type="inferred from homology"/>
<keyword evidence="5" id="KW-0694">RNA-binding</keyword>
<name>A0ABY8CLN5_ENCHE</name>
<dbReference type="SMART" id="SM00322">
    <property type="entry name" value="KH"/>
    <property type="match status" value="1"/>
</dbReference>
<sequence length="211" mass="24667">MCEMRRPKFLGLSCPMIEIQTRSIPIHPKKMRMMKEEWMKIYTPIVEICKIQIRMNIKGRCVEMRTCEHTEDPSYLERSAQYIEAVSIGFPIDDAIAILKFSDVFLDRFEISEVKTLRGHHVERAVGRIIGREGKTKDAIEEFSRSKIIVQEQMIHFLGTIENIRIAKDAVCRLIMGSQPGSIFNRLRIINSRLKEKYGGIQTIYNEFEKR</sequence>
<evidence type="ECO:0000256" key="2">
    <source>
        <dbReference type="ARBA" id="ARBA00007515"/>
    </source>
</evidence>
<gene>
    <name evidence="9" type="ORF">PFJ87_11g00790</name>
</gene>
<evidence type="ECO:0000313" key="9">
    <source>
        <dbReference type="EMBL" id="WEL39842.1"/>
    </source>
</evidence>
<keyword evidence="10" id="KW-1185">Reference proteome</keyword>
<dbReference type="EMBL" id="CP119072">
    <property type="protein sequence ID" value="WEL39842.1"/>
    <property type="molecule type" value="Genomic_DNA"/>
</dbReference>
<accession>A0ABY8CLN5</accession>
<evidence type="ECO:0000256" key="3">
    <source>
        <dbReference type="ARBA" id="ARBA00011420"/>
    </source>
</evidence>
<dbReference type="Proteomes" id="UP001217963">
    <property type="component" value="Chromosome XI"/>
</dbReference>
<evidence type="ECO:0000256" key="5">
    <source>
        <dbReference type="ARBA" id="ARBA00022884"/>
    </source>
</evidence>
<reference evidence="9 10" key="1">
    <citation type="submission" date="2023-02" db="EMBL/GenBank/DDBJ databases">
        <title>Encephalitozoon hellem ATCC 50451 complete genome.</title>
        <authorList>
            <person name="Mascarenhas dos Santos A.C."/>
            <person name="Julian A.T."/>
            <person name="Pombert J.-F."/>
        </authorList>
    </citation>
    <scope>NUCLEOTIDE SEQUENCE [LARGE SCALE GENOMIC DNA]</scope>
    <source>
        <strain evidence="9 10">ATCC 50451</strain>
    </source>
</reference>
<keyword evidence="6" id="KW-0539">Nucleus</keyword>
<evidence type="ECO:0000256" key="6">
    <source>
        <dbReference type="ARBA" id="ARBA00023242"/>
    </source>
</evidence>
<dbReference type="InterPro" id="IPR036612">
    <property type="entry name" value="KH_dom_type_1_sf"/>
</dbReference>
<comment type="function">
    <text evidence="7">Required for small ribosomal subunit (SSU) synthesis. Has a role in the processing of early nucleolar and late cytoplasmic pre-RNA species.</text>
</comment>
<dbReference type="InterPro" id="IPR055211">
    <property type="entry name" value="KH_PNO1_2nd"/>
</dbReference>
<comment type="subunit">
    <text evidence="3">Component of the small ribosomal subunit, ribosomal RNA processing complex (SSU RRP complex).</text>
</comment>
<organism evidence="9 10">
    <name type="scientific">Encephalitozoon hellem</name>
    <name type="common">Microsporidian parasite</name>
    <dbReference type="NCBI Taxonomy" id="27973"/>
    <lineage>
        <taxon>Eukaryota</taxon>
        <taxon>Fungi</taxon>
        <taxon>Fungi incertae sedis</taxon>
        <taxon>Microsporidia</taxon>
        <taxon>Unikaryonidae</taxon>
        <taxon>Encephalitozoon</taxon>
    </lineage>
</organism>
<evidence type="ECO:0000256" key="1">
    <source>
        <dbReference type="ARBA" id="ARBA00004604"/>
    </source>
</evidence>
<comment type="subcellular location">
    <subcellularLocation>
        <location evidence="1">Nucleus</location>
        <location evidence="1">Nucleolus</location>
    </subcellularLocation>
</comment>
<dbReference type="InterPro" id="IPR055212">
    <property type="entry name" value="KH-I_PNO1_first"/>
</dbReference>
<dbReference type="InterPro" id="IPR041174">
    <property type="entry name" value="KRR1-like_KH1"/>
</dbReference>
<feature type="domain" description="K Homology" evidence="8">
    <location>
        <begin position="111"/>
        <end position="176"/>
    </location>
</feature>
<dbReference type="PANTHER" id="PTHR12826:SF13">
    <property type="entry name" value="RNA-BINDING PROTEIN PNO1"/>
    <property type="match status" value="1"/>
</dbReference>
<dbReference type="Pfam" id="PF22891">
    <property type="entry name" value="KH_PNO1_2nd"/>
    <property type="match status" value="1"/>
</dbReference>
<evidence type="ECO:0000256" key="7">
    <source>
        <dbReference type="ARBA" id="ARBA00025554"/>
    </source>
</evidence>
<protein>
    <recommendedName>
        <fullName evidence="4">Pre-rRNA-processing protein PNO1</fullName>
    </recommendedName>
</protein>
<dbReference type="Gene3D" id="3.30.1370.10">
    <property type="entry name" value="K Homology domain, type 1"/>
    <property type="match status" value="1"/>
</dbReference>
<dbReference type="InterPro" id="IPR004087">
    <property type="entry name" value="KH_dom"/>
</dbReference>
<dbReference type="Pfam" id="PF17903">
    <property type="entry name" value="KH_KRR1_1st"/>
    <property type="match status" value="1"/>
</dbReference>
<comment type="similarity">
    <text evidence="2">Belongs to the PNO1 family.</text>
</comment>